<protein>
    <submittedName>
        <fullName evidence="7">Negative elongation factor C D isoform X1</fullName>
    </submittedName>
</protein>
<dbReference type="AlphaFoldDB" id="A0A3M7RV79"/>
<dbReference type="Proteomes" id="UP000276133">
    <property type="component" value="Unassembled WGS sequence"/>
</dbReference>
<dbReference type="GO" id="GO:0034244">
    <property type="term" value="P:negative regulation of transcription elongation by RNA polymerase II"/>
    <property type="evidence" value="ECO:0007669"/>
    <property type="project" value="TreeGrafter"/>
</dbReference>
<comment type="similarity">
    <text evidence="2">Belongs to the NELF-D family.</text>
</comment>
<evidence type="ECO:0000313" key="7">
    <source>
        <dbReference type="EMBL" id="RNA27484.1"/>
    </source>
</evidence>
<evidence type="ECO:0000256" key="6">
    <source>
        <dbReference type="ARBA" id="ARBA00023242"/>
    </source>
</evidence>
<evidence type="ECO:0000313" key="8">
    <source>
        <dbReference type="Proteomes" id="UP000276133"/>
    </source>
</evidence>
<dbReference type="GO" id="GO:0032021">
    <property type="term" value="C:NELF complex"/>
    <property type="evidence" value="ECO:0007669"/>
    <property type="project" value="TreeGrafter"/>
</dbReference>
<evidence type="ECO:0000256" key="5">
    <source>
        <dbReference type="ARBA" id="ARBA00023163"/>
    </source>
</evidence>
<name>A0A3M7RV79_BRAPC</name>
<reference evidence="7 8" key="1">
    <citation type="journal article" date="2018" name="Sci. Rep.">
        <title>Genomic signatures of local adaptation to the degree of environmental predictability in rotifers.</title>
        <authorList>
            <person name="Franch-Gras L."/>
            <person name="Hahn C."/>
            <person name="Garcia-Roger E.M."/>
            <person name="Carmona M.J."/>
            <person name="Serra M."/>
            <person name="Gomez A."/>
        </authorList>
    </citation>
    <scope>NUCLEOTIDE SEQUENCE [LARGE SCALE GENOMIC DNA]</scope>
    <source>
        <strain evidence="7">HYR1</strain>
    </source>
</reference>
<keyword evidence="7" id="KW-0648">Protein biosynthesis</keyword>
<proteinExistence type="inferred from homology"/>
<keyword evidence="3" id="KW-0678">Repressor</keyword>
<comment type="subcellular location">
    <subcellularLocation>
        <location evidence="1">Nucleus</location>
    </subcellularLocation>
</comment>
<dbReference type="STRING" id="10195.A0A3M7RV79"/>
<evidence type="ECO:0000256" key="3">
    <source>
        <dbReference type="ARBA" id="ARBA00022491"/>
    </source>
</evidence>
<dbReference type="InterPro" id="IPR006942">
    <property type="entry name" value="TH1"/>
</dbReference>
<keyword evidence="5" id="KW-0804">Transcription</keyword>
<keyword evidence="6" id="KW-0539">Nucleus</keyword>
<organism evidence="7 8">
    <name type="scientific">Brachionus plicatilis</name>
    <name type="common">Marine rotifer</name>
    <name type="synonym">Brachionus muelleri</name>
    <dbReference type="NCBI Taxonomy" id="10195"/>
    <lineage>
        <taxon>Eukaryota</taxon>
        <taxon>Metazoa</taxon>
        <taxon>Spiralia</taxon>
        <taxon>Gnathifera</taxon>
        <taxon>Rotifera</taxon>
        <taxon>Eurotatoria</taxon>
        <taxon>Monogononta</taxon>
        <taxon>Pseudotrocha</taxon>
        <taxon>Ploima</taxon>
        <taxon>Brachionidae</taxon>
        <taxon>Brachionus</taxon>
    </lineage>
</organism>
<evidence type="ECO:0000256" key="2">
    <source>
        <dbReference type="ARBA" id="ARBA00005726"/>
    </source>
</evidence>
<sequence length="568" mass="65389">MEDESAIEDRMESCDERVQSECKELFRSTDYIMEPTIFDTIKTYFMHGGEPGPVVELLSENYTAIAQNVNLMAEWLIGLGTPVQEVQVLVENHLKNLIMKNFDAKKADSIFTMEGGVPQWLTEIIEHSVWRKMLFKLAELHPSCLMLNFTVKLISDSGFEKEINSVAVASQQVEVFSKVLKTSIAKFIEDGIELQDNNLDEIIALACRAEHTYLYSQILLNSIYDRNKQNCHHNGTFIAKRISQEIDLAARAKNYNTTPYSLALNETPRYPRVYSSLDSMLTKNALNTSDITNLFKLYSSDDPPPVSLIRNSRFLDMLINYFFEPTAKPNPEHKDKYLFLLAYATTVCEMYNGDERISILKDDLEKTQNSIHIAYNICHENKASSDLLGDLNELLKTIAYPVVAIGILKWVELIIVDPSYFKLNTDGSPIHLIMLDEIVQIHPLMHKRVFTLLNKLFLTSFADLDNLIQIQFKKTIIDRMIFLMGKGYVIPVLAFLNRCWKDQDTDISLIRHFVMEVLEMIGPPYTQKFVSLFKPLIDNDYIKTFLKADQRKVVQEFVDYCKENNLID</sequence>
<keyword evidence="7" id="KW-0251">Elongation factor</keyword>
<keyword evidence="8" id="KW-1185">Reference proteome</keyword>
<dbReference type="Pfam" id="PF04858">
    <property type="entry name" value="TH1"/>
    <property type="match status" value="1"/>
</dbReference>
<comment type="caution">
    <text evidence="7">The sequence shown here is derived from an EMBL/GenBank/DDBJ whole genome shotgun (WGS) entry which is preliminary data.</text>
</comment>
<gene>
    <name evidence="7" type="ORF">BpHYR1_050253</name>
</gene>
<keyword evidence="4" id="KW-0805">Transcription regulation</keyword>
<evidence type="ECO:0000256" key="1">
    <source>
        <dbReference type="ARBA" id="ARBA00004123"/>
    </source>
</evidence>
<dbReference type="PANTHER" id="PTHR12144:SF0">
    <property type="entry name" value="NEGATIVE ELONGATION FACTOR C_D"/>
    <property type="match status" value="1"/>
</dbReference>
<dbReference type="GO" id="GO:0003746">
    <property type="term" value="F:translation elongation factor activity"/>
    <property type="evidence" value="ECO:0007669"/>
    <property type="project" value="UniProtKB-KW"/>
</dbReference>
<dbReference type="OrthoDB" id="511287at2759"/>
<evidence type="ECO:0000256" key="4">
    <source>
        <dbReference type="ARBA" id="ARBA00023015"/>
    </source>
</evidence>
<dbReference type="EMBL" id="REGN01002533">
    <property type="protein sequence ID" value="RNA27484.1"/>
    <property type="molecule type" value="Genomic_DNA"/>
</dbReference>
<dbReference type="PANTHER" id="PTHR12144">
    <property type="entry name" value="NEGATIVE ELONGATION FACTOR D"/>
    <property type="match status" value="1"/>
</dbReference>
<dbReference type="GO" id="GO:0003723">
    <property type="term" value="F:RNA binding"/>
    <property type="evidence" value="ECO:0007669"/>
    <property type="project" value="TreeGrafter"/>
</dbReference>
<accession>A0A3M7RV79</accession>